<comment type="similarity">
    <text evidence="15">Belongs to the papillomaviridae L2 protein family.</text>
</comment>
<evidence type="ECO:0000256" key="16">
    <source>
        <dbReference type="SAM" id="MobiDB-lite"/>
    </source>
</evidence>
<evidence type="ECO:0000256" key="14">
    <source>
        <dbReference type="ARBA" id="ARBA00023296"/>
    </source>
</evidence>
<gene>
    <name evidence="15 17" type="primary">L2</name>
</gene>
<keyword evidence="18" id="KW-1185">Reference proteome</keyword>
<dbReference type="OrthoDB" id="8047at10239"/>
<keyword evidence="6" id="KW-1040">Host Golgi apparatus</keyword>
<organism evidence="17 18">
    <name type="scientific">human papillomavirus 112</name>
    <dbReference type="NCBI Taxonomy" id="915427"/>
    <lineage>
        <taxon>Viruses</taxon>
        <taxon>Monodnaviria</taxon>
        <taxon>Shotokuvirae</taxon>
        <taxon>Cossaviricota</taxon>
        <taxon>Papovaviricetes</taxon>
        <taxon>Zurhausenvirales</taxon>
        <taxon>Papillomaviridae</taxon>
        <taxon>Firstpapillomavirinae</taxon>
        <taxon>Gammapapillomavirus</taxon>
        <taxon>Gammapapillomavirus 8</taxon>
    </lineage>
</organism>
<feature type="region of interest" description="Disordered" evidence="16">
    <location>
        <begin position="88"/>
        <end position="125"/>
    </location>
</feature>
<dbReference type="EMBL" id="EU541442">
    <property type="protein sequence ID" value="ACD67931.1"/>
    <property type="molecule type" value="Genomic_DNA"/>
</dbReference>
<dbReference type="Proteomes" id="UP000113556">
    <property type="component" value="Segment"/>
</dbReference>
<dbReference type="GO" id="GO:0075732">
    <property type="term" value="P:viral penetration into host nucleus"/>
    <property type="evidence" value="ECO:0007669"/>
    <property type="project" value="UniProtKB-KW"/>
</dbReference>
<dbReference type="KEGG" id="vg:7701323"/>
<feature type="disulfide bond" evidence="15">
    <location>
        <begin position="19"/>
        <end position="25"/>
    </location>
</feature>
<keyword evidence="11 15" id="KW-1176">Cytoplasmic inwards viral transport</keyword>
<evidence type="ECO:0000256" key="10">
    <source>
        <dbReference type="ARBA" id="ARBA00023046"/>
    </source>
</evidence>
<keyword evidence="8 15" id="KW-0426">Late protein</keyword>
<evidence type="ECO:0000256" key="3">
    <source>
        <dbReference type="ARBA" id="ARBA00022561"/>
    </source>
</evidence>
<dbReference type="GO" id="GO:0005198">
    <property type="term" value="F:structural molecule activity"/>
    <property type="evidence" value="ECO:0007669"/>
    <property type="project" value="UniProtKB-UniRule"/>
</dbReference>
<evidence type="ECO:0000313" key="17">
    <source>
        <dbReference type="EMBL" id="ACD67931.1"/>
    </source>
</evidence>
<keyword evidence="4 15" id="KW-1048">Host nucleus</keyword>
<evidence type="ECO:0000256" key="4">
    <source>
        <dbReference type="ARBA" id="ARBA00022562"/>
    </source>
</evidence>
<evidence type="ECO:0000256" key="2">
    <source>
        <dbReference type="ARBA" id="ARBA00022553"/>
    </source>
</evidence>
<keyword evidence="12 15" id="KW-0238">DNA-binding</keyword>
<keyword evidence="14 15" id="KW-1160">Virus entry into host cell</keyword>
<keyword evidence="10" id="KW-1039">Host endosome</keyword>
<dbReference type="InterPro" id="IPR000784">
    <property type="entry name" value="Late_L2"/>
</dbReference>
<reference evidence="17 18" key="1">
    <citation type="journal article" date="2010" name="Virology">
        <title>Three novel papillomaviruses (HPV109, HPV112 and HPV114) and their presence in cutaneous and mucosal samples.</title>
        <authorList>
            <person name="Ekstrom J."/>
            <person name="Forslund O."/>
            <person name="Dillner J."/>
        </authorList>
    </citation>
    <scope>NUCLEOTIDE SEQUENCE [LARGE SCALE GENOMIC DNA]</scope>
</reference>
<keyword evidence="13 15" id="KW-1015">Disulfide bond</keyword>
<protein>
    <recommendedName>
        <fullName evidence="15">Minor capsid protein L2</fullName>
    </recommendedName>
</protein>
<evidence type="ECO:0000256" key="15">
    <source>
        <dbReference type="HAMAP-Rule" id="MF_04003"/>
    </source>
</evidence>
<name>C1ID96_9PAPI</name>
<keyword evidence="2 15" id="KW-0597">Phosphoprotein</keyword>
<dbReference type="GO" id="GO:0046718">
    <property type="term" value="P:symbiont entry into host cell"/>
    <property type="evidence" value="ECO:0007669"/>
    <property type="project" value="UniProtKB-KW"/>
</dbReference>
<sequence>MYKAKRVKRDTVENIYRQCKISGTCPDDVVNKVEQNTLADILLKIFGSVIYLGGLGIGSGSGAGATGFRPITENIPLETLPPIDPIPDSDIPVVRPSRPTRPFGSNTFGTRIDPIGSAANRPRPVDPQGPAIVPLNEGGLPDSTIISTGAGPGTGISDYEILTTTDVFEDLSTVNGHPTVLHGQEDIAILQVTPPDPIPPRLAFENPREANAVVIESSVPPPEFLNVYVDPSYTGIQVGEEIELEPINTIAEFEIEENIPRTSTPARVLDSAVKRVRGLYNRIVDQVATRNIDFLGQPSRAILFEYDNPAFDNDITLTFERDLQEVAAAPDAAFTDVIQLDRPIYSETKEGLVRFSRLGTKGKISTRSGNILTQKVHYHYDISPISTIVEEIELQPIHDTSDMLTIVDELSHNTFINPVFEDNFPIETLDDDFTESFADSQLAILDAEENENIIVPTLVSDISPKVVSSDYFSTFTSIGTTTYPDIPLNTNSIPYTPVIYIDPFGSDFYLHPALLKRRKRKYSEIF</sequence>
<evidence type="ECO:0000313" key="18">
    <source>
        <dbReference type="Proteomes" id="UP000113556"/>
    </source>
</evidence>
<keyword evidence="1 15" id="KW-1163">Viral penetration into host nucleus</keyword>
<dbReference type="GO" id="GO:0042025">
    <property type="term" value="C:host cell nucleus"/>
    <property type="evidence" value="ECO:0007669"/>
    <property type="project" value="UniProtKB-SubCell"/>
</dbReference>
<proteinExistence type="inferred from homology"/>
<evidence type="ECO:0000256" key="13">
    <source>
        <dbReference type="ARBA" id="ARBA00023157"/>
    </source>
</evidence>
<comment type="subunit">
    <text evidence="15">Interacts with major capsid protein L1. Interacts with E2; this interaction inhibits E2 transcriptional activity but not the DNA replication function E2. Interacts with host HSPA8; this interaction is required for L2 nuclear translocation. Interacts with host importins KPNB2 and KPNB3. Forms a complex with importin alpha2-beta1 heterodimers via interaction with the importin alpha2 adapter. Interacts with host DYNLT1; this interaction is essential for virus intracellular transport during entry. Interacts (via C-terminus) with host retromer subunits VPS35 AND VPS29.</text>
</comment>
<evidence type="ECO:0000256" key="6">
    <source>
        <dbReference type="ARBA" id="ARBA00022812"/>
    </source>
</evidence>
<dbReference type="GO" id="GO:0075521">
    <property type="term" value="P:microtubule-dependent intracellular transport of viral material towards nucleus"/>
    <property type="evidence" value="ECO:0007669"/>
    <property type="project" value="UniProtKB-UniRule"/>
</dbReference>
<dbReference type="GO" id="GO:0019028">
    <property type="term" value="C:viral capsid"/>
    <property type="evidence" value="ECO:0007669"/>
    <property type="project" value="UniProtKB-UniRule"/>
</dbReference>
<evidence type="ECO:0000256" key="9">
    <source>
        <dbReference type="ARBA" id="ARBA00022952"/>
    </source>
</evidence>
<keyword evidence="7 15" id="KW-0946">Virion</keyword>
<evidence type="ECO:0000256" key="12">
    <source>
        <dbReference type="ARBA" id="ARBA00023125"/>
    </source>
</evidence>
<dbReference type="Pfam" id="PF00513">
    <property type="entry name" value="Late_protein_L2"/>
    <property type="match status" value="1"/>
</dbReference>
<accession>C1ID96</accession>
<evidence type="ECO:0000256" key="5">
    <source>
        <dbReference type="ARBA" id="ARBA00022581"/>
    </source>
</evidence>
<comment type="PTM">
    <text evidence="15">Highly phosphorylated.</text>
</comment>
<dbReference type="GO" id="GO:0043657">
    <property type="term" value="C:host cell"/>
    <property type="evidence" value="ECO:0007669"/>
    <property type="project" value="GOC"/>
</dbReference>
<dbReference type="GeneID" id="7701323"/>
<dbReference type="RefSeq" id="YP_002756550.1">
    <property type="nucleotide sequence ID" value="NC_012486.1"/>
</dbReference>
<evidence type="ECO:0000256" key="1">
    <source>
        <dbReference type="ARBA" id="ARBA00022524"/>
    </source>
</evidence>
<keyword evidence="5 15" id="KW-0945">Host-virus interaction</keyword>
<dbReference type="GO" id="GO:0003677">
    <property type="term" value="F:DNA binding"/>
    <property type="evidence" value="ECO:0007669"/>
    <property type="project" value="UniProtKB-UniRule"/>
</dbReference>
<evidence type="ECO:0000256" key="8">
    <source>
        <dbReference type="ARBA" id="ARBA00022921"/>
    </source>
</evidence>
<keyword evidence="9 15" id="KW-1177">Microtubular inwards viral transport</keyword>
<keyword evidence="3 15" id="KW-0167">Capsid protein</keyword>
<comment type="subcellular location">
    <subcellularLocation>
        <location evidence="15">Virion</location>
    </subcellularLocation>
    <subcellularLocation>
        <location evidence="15">Host nucleus</location>
    </subcellularLocation>
</comment>
<evidence type="ECO:0000256" key="11">
    <source>
        <dbReference type="ARBA" id="ARBA00023120"/>
    </source>
</evidence>
<evidence type="ECO:0000256" key="7">
    <source>
        <dbReference type="ARBA" id="ARBA00022844"/>
    </source>
</evidence>
<comment type="function">
    <text evidence="15">Minor protein of the capsid that localizes along the inner surface of the virion, within the central cavities beneath the L1 pentamers. Plays a role in capsid stabilization through interaction with the major capsid protein L1. Once the virion enters the host cell, L2 escorts the genomic DNA into the nucleus by promoting escape from the endosomal compartments and traffic through the host Golgi network. Mechanistically, the C-terminus of L2 possesses a cell-penetrating peptide that protudes from the host endosome, interacts with host cytoplasmic retromer cargo and thereby mediates the capsid delivery to the host trans-Golgi network. Plays a role through its interaction with host dynein in the intracellular microtubule-dependent transport of viral capsid toward the nucleus. Mediates the viral genome import into the nucleus through binding to host importins. Once within the nucleus, L2 localizes viral genomes to host PML bodies in order to activate early gene expression for establishment of infection. Later on, promotes late gene expression by interacting with the viral E2 protein and by inhibiting its transcriptional activation functions. During virion assembly, encapsidates the genome by direct interaction with the viral DNA.</text>
</comment>
<dbReference type="HAMAP" id="MF_04003">
    <property type="entry name" value="PPV_L2"/>
    <property type="match status" value="1"/>
</dbReference>
<comment type="caution">
    <text evidence="15">Lacks conserved residue(s) required for the propagation of feature annotation.</text>
</comment>